<proteinExistence type="predicted"/>
<reference evidence="1 2" key="1">
    <citation type="submission" date="2020-07" db="EMBL/GenBank/DDBJ databases">
        <title>Sequencing the genomes of 1000 actinobacteria strains.</title>
        <authorList>
            <person name="Klenk H.-P."/>
        </authorList>
    </citation>
    <scope>NUCLEOTIDE SEQUENCE [LARGE SCALE GENOMIC DNA]</scope>
    <source>
        <strain evidence="1 2">DSM 104006</strain>
    </source>
</reference>
<gene>
    <name evidence="1" type="ORF">HNR02_001276</name>
</gene>
<keyword evidence="2" id="KW-1185">Reference proteome</keyword>
<evidence type="ECO:0000313" key="1">
    <source>
        <dbReference type="EMBL" id="NYI87953.1"/>
    </source>
</evidence>
<protein>
    <submittedName>
        <fullName evidence="1">Uncharacterized protein</fullName>
    </submittedName>
</protein>
<sequence>MELRKIAGGCPDDDCPTVYLSDRGTVVFQGNAVTCGIKLGAGEQAVELPLAVVREALPKLSEAVECR</sequence>
<organism evidence="1 2">
    <name type="scientific">Amycolatopsis endophytica</name>
    <dbReference type="NCBI Taxonomy" id="860233"/>
    <lineage>
        <taxon>Bacteria</taxon>
        <taxon>Bacillati</taxon>
        <taxon>Actinomycetota</taxon>
        <taxon>Actinomycetes</taxon>
        <taxon>Pseudonocardiales</taxon>
        <taxon>Pseudonocardiaceae</taxon>
        <taxon>Amycolatopsis</taxon>
    </lineage>
</organism>
<accession>A0A853AYU6</accession>
<name>A0A853AYU6_9PSEU</name>
<dbReference type="AlphaFoldDB" id="A0A853AYU6"/>
<dbReference type="Proteomes" id="UP000549616">
    <property type="component" value="Unassembled WGS sequence"/>
</dbReference>
<dbReference type="EMBL" id="JACCFK010000001">
    <property type="protein sequence ID" value="NYI87953.1"/>
    <property type="molecule type" value="Genomic_DNA"/>
</dbReference>
<evidence type="ECO:0000313" key="2">
    <source>
        <dbReference type="Proteomes" id="UP000549616"/>
    </source>
</evidence>
<comment type="caution">
    <text evidence="1">The sequence shown here is derived from an EMBL/GenBank/DDBJ whole genome shotgun (WGS) entry which is preliminary data.</text>
</comment>
<dbReference type="RefSeq" id="WP_179772264.1">
    <property type="nucleotide sequence ID" value="NZ_JACCFK010000001.1"/>
</dbReference>